<dbReference type="PANTHER" id="PTHR12128:SF51">
    <property type="entry name" value="BLL4205 PROTEIN"/>
    <property type="match status" value="1"/>
</dbReference>
<protein>
    <submittedName>
        <fullName evidence="2">Dihydrodipicolinate synthase family protein</fullName>
    </submittedName>
</protein>
<dbReference type="Pfam" id="PF00701">
    <property type="entry name" value="DHDPS"/>
    <property type="match status" value="1"/>
</dbReference>
<dbReference type="Proteomes" id="UP000526125">
    <property type="component" value="Unassembled WGS sequence"/>
</dbReference>
<keyword evidence="1" id="KW-0456">Lyase</keyword>
<dbReference type="RefSeq" id="WP_175398681.1">
    <property type="nucleotide sequence ID" value="NZ_JABMCB010000202.1"/>
</dbReference>
<dbReference type="GO" id="GO:0008840">
    <property type="term" value="F:4-hydroxy-tetrahydrodipicolinate synthase activity"/>
    <property type="evidence" value="ECO:0007669"/>
    <property type="project" value="TreeGrafter"/>
</dbReference>
<dbReference type="SMART" id="SM01130">
    <property type="entry name" value="DHDPS"/>
    <property type="match status" value="1"/>
</dbReference>
<sequence length="363" mass="41005">MHKTQASLTPEQAAALHEGLVIPAHPLALNERRKLDEVYQRLLTKYYIASGAGGIAVGVHSTQFEIRDPQVNLYERVLRLAAEETEQARLKRPFIKVAGICGDIEQAVEEAKISKGLGYDAALLSMGGLDGWSEKDLLRRTERIADMMPVIGFYLQPSVGGRMLSFAFWQAFAEIDNVVAIKIAPFNRYQTIDVVRAVCSSSRRDKIALYTGNDDNILIDLLTTYRFDMEEGTIEKQIVGGLLGHFAVWTHKAVQLLEEVKRLRKQEGSPLSPEWLTRSVEITDANAAFFDPAHQFAGCIPGIHEVLRRQGLMRGIWCLNPQENLSKGQKEEIDRVYLQYPHLHDDDFVKQHLDEWLRLASQP</sequence>
<gene>
    <name evidence="2" type="ORF">HP552_28250</name>
</gene>
<accession>A0A7Y6C2Z0</accession>
<evidence type="ECO:0000313" key="2">
    <source>
        <dbReference type="EMBL" id="NUU79098.1"/>
    </source>
</evidence>
<keyword evidence="3" id="KW-1185">Reference proteome</keyword>
<dbReference type="EMBL" id="JABMCB010000202">
    <property type="protein sequence ID" value="NUU79098.1"/>
    <property type="molecule type" value="Genomic_DNA"/>
</dbReference>
<reference evidence="2 3" key="1">
    <citation type="submission" date="2020-05" db="EMBL/GenBank/DDBJ databases">
        <title>Genome Sequencing of Type Strains.</title>
        <authorList>
            <person name="Lemaire J.F."/>
            <person name="Inderbitzin P."/>
            <person name="Gregorio O.A."/>
            <person name="Collins S.B."/>
            <person name="Wespe N."/>
            <person name="Knight-Connoni V."/>
        </authorList>
    </citation>
    <scope>NUCLEOTIDE SEQUENCE [LARGE SCALE GENOMIC DNA]</scope>
    <source>
        <strain evidence="2 3">LMG 21957</strain>
    </source>
</reference>
<proteinExistence type="predicted"/>
<dbReference type="PANTHER" id="PTHR12128">
    <property type="entry name" value="DIHYDRODIPICOLINATE SYNTHASE"/>
    <property type="match status" value="1"/>
</dbReference>
<dbReference type="InterPro" id="IPR013785">
    <property type="entry name" value="Aldolase_TIM"/>
</dbReference>
<dbReference type="AlphaFoldDB" id="A0A7Y6C2Z0"/>
<comment type="caution">
    <text evidence="2">The sequence shown here is derived from an EMBL/GenBank/DDBJ whole genome shotgun (WGS) entry which is preliminary data.</text>
</comment>
<dbReference type="InterPro" id="IPR002220">
    <property type="entry name" value="DapA-like"/>
</dbReference>
<dbReference type="SUPFAM" id="SSF51569">
    <property type="entry name" value="Aldolase"/>
    <property type="match status" value="1"/>
</dbReference>
<evidence type="ECO:0000256" key="1">
    <source>
        <dbReference type="ARBA" id="ARBA00023239"/>
    </source>
</evidence>
<name>A0A7Y6C2Z0_9BACL</name>
<dbReference type="Gene3D" id="3.20.20.70">
    <property type="entry name" value="Aldolase class I"/>
    <property type="match status" value="1"/>
</dbReference>
<evidence type="ECO:0000313" key="3">
    <source>
        <dbReference type="Proteomes" id="UP000526125"/>
    </source>
</evidence>
<organism evidence="2 3">
    <name type="scientific">Paenibacillus xylanilyticus</name>
    <dbReference type="NCBI Taxonomy" id="248903"/>
    <lineage>
        <taxon>Bacteria</taxon>
        <taxon>Bacillati</taxon>
        <taxon>Bacillota</taxon>
        <taxon>Bacilli</taxon>
        <taxon>Bacillales</taxon>
        <taxon>Paenibacillaceae</taxon>
        <taxon>Paenibacillus</taxon>
    </lineage>
</organism>